<proteinExistence type="predicted"/>
<reference evidence="2" key="1">
    <citation type="journal article" date="2007" name="J. Bacteriol.">
        <title>Comparative genome analysis of four magnetotactic bacteria reveals a complex set of group-specific genes implicated in magnetosome biomineralization and function.</title>
        <authorList>
            <person name="Richter M."/>
            <person name="Kube M."/>
            <person name="Bazylinski D.A."/>
            <person name="Lombardot T."/>
            <person name="Gloeckner F.O."/>
            <person name="Reinhardt R."/>
            <person name="Schueler D."/>
        </authorList>
    </citation>
    <scope>NUCLEOTIDE SEQUENCE</scope>
    <source>
        <strain evidence="2">MSR-1</strain>
    </source>
</reference>
<feature type="region of interest" description="Disordered" evidence="1">
    <location>
        <begin position="16"/>
        <end position="96"/>
    </location>
</feature>
<protein>
    <submittedName>
        <fullName evidence="2">Uncharacterized protein</fullName>
    </submittedName>
</protein>
<evidence type="ECO:0000256" key="1">
    <source>
        <dbReference type="SAM" id="MobiDB-lite"/>
    </source>
</evidence>
<organism evidence="2">
    <name type="scientific">Magnetospirillum gryphiswaldense</name>
    <dbReference type="NCBI Taxonomy" id="55518"/>
    <lineage>
        <taxon>Bacteria</taxon>
        <taxon>Pseudomonadati</taxon>
        <taxon>Pseudomonadota</taxon>
        <taxon>Alphaproteobacteria</taxon>
        <taxon>Rhodospirillales</taxon>
        <taxon>Rhodospirillaceae</taxon>
        <taxon>Magnetospirillum</taxon>
    </lineage>
</organism>
<sequence length="96" mass="10369">MPKLFPSVKGFLSDLDPRRKAAKIRGMTDTPIPPDGKPKPGTQAELRRRRQAEALRANLSRRKQQDRGRADSDDAAVDDSTGCGLHGAETDGKTGG</sequence>
<accession>A4TZW2</accession>
<name>A4TZW2_9PROT</name>
<evidence type="ECO:0000313" key="2">
    <source>
        <dbReference type="EMBL" id="CAM76169.1"/>
    </source>
</evidence>
<feature type="compositionally biased region" description="Basic and acidic residues" evidence="1">
    <location>
        <begin position="63"/>
        <end position="72"/>
    </location>
</feature>
<gene>
    <name evidence="2" type="ORF">MGR_1441</name>
</gene>
<dbReference type="AlphaFoldDB" id="A4TZW2"/>
<dbReference type="EMBL" id="CU459003">
    <property type="protein sequence ID" value="CAM76169.1"/>
    <property type="molecule type" value="Genomic_DNA"/>
</dbReference>